<evidence type="ECO:0000256" key="1">
    <source>
        <dbReference type="ARBA" id="ARBA00022553"/>
    </source>
</evidence>
<accession>A0AAD5E4G0</accession>
<feature type="domain" description="RRM" evidence="6">
    <location>
        <begin position="389"/>
        <end position="464"/>
    </location>
</feature>
<dbReference type="CDD" id="cd12283">
    <property type="entry name" value="RRM1_RBM39_like"/>
    <property type="match status" value="1"/>
</dbReference>
<dbReference type="CDD" id="cd12285">
    <property type="entry name" value="RRM3_RBM39_like"/>
    <property type="match status" value="1"/>
</dbReference>
<dbReference type="NCBIfam" id="TIGR01622">
    <property type="entry name" value="SF-CC1"/>
    <property type="match status" value="1"/>
</dbReference>
<dbReference type="InterPro" id="IPR029123">
    <property type="entry name" value="RBM39_linker"/>
</dbReference>
<evidence type="ECO:0000256" key="4">
    <source>
        <dbReference type="PROSITE-ProRule" id="PRU00176"/>
    </source>
</evidence>
<dbReference type="Proteomes" id="UP001206595">
    <property type="component" value="Unassembled WGS sequence"/>
</dbReference>
<keyword evidence="3 4" id="KW-0694">RNA-binding</keyword>
<evidence type="ECO:0000256" key="2">
    <source>
        <dbReference type="ARBA" id="ARBA00022737"/>
    </source>
</evidence>
<dbReference type="AlphaFoldDB" id="A0AAD5E4G0"/>
<dbReference type="Gene3D" id="3.30.70.330">
    <property type="match status" value="3"/>
</dbReference>
<evidence type="ECO:0000313" key="7">
    <source>
        <dbReference type="EMBL" id="KAI8577191.1"/>
    </source>
</evidence>
<dbReference type="PANTHER" id="PTHR48036">
    <property type="entry name" value="SPLICING FACTOR (PAD-1), PUTATIVE (AFU_ORTHOLOGUE AFUA_1G15810)-RELATED"/>
    <property type="match status" value="1"/>
</dbReference>
<keyword evidence="2" id="KW-0677">Repeat</keyword>
<dbReference type="PROSITE" id="PS50102">
    <property type="entry name" value="RRM"/>
    <property type="match status" value="3"/>
</dbReference>
<name>A0AAD5E4G0_UMBRA</name>
<feature type="compositionally biased region" description="Basic and acidic residues" evidence="5">
    <location>
        <begin position="17"/>
        <end position="30"/>
    </location>
</feature>
<feature type="region of interest" description="Disordered" evidence="5">
    <location>
        <begin position="359"/>
        <end position="380"/>
    </location>
</feature>
<evidence type="ECO:0000256" key="3">
    <source>
        <dbReference type="ARBA" id="ARBA00022884"/>
    </source>
</evidence>
<evidence type="ECO:0000313" key="8">
    <source>
        <dbReference type="Proteomes" id="UP001206595"/>
    </source>
</evidence>
<gene>
    <name evidence="7" type="ORF">K450DRAFT_201414</name>
</gene>
<dbReference type="InterPro" id="IPR003954">
    <property type="entry name" value="RRM_euk-type"/>
</dbReference>
<feature type="domain" description="RRM" evidence="6">
    <location>
        <begin position="246"/>
        <end position="323"/>
    </location>
</feature>
<feature type="region of interest" description="Disordered" evidence="5">
    <location>
        <begin position="1"/>
        <end position="30"/>
    </location>
</feature>
<evidence type="ECO:0000259" key="6">
    <source>
        <dbReference type="PROSITE" id="PS50102"/>
    </source>
</evidence>
<dbReference type="Pfam" id="PF00076">
    <property type="entry name" value="RRM_1"/>
    <property type="match status" value="3"/>
</dbReference>
<feature type="domain" description="RRM" evidence="6">
    <location>
        <begin position="147"/>
        <end position="224"/>
    </location>
</feature>
<evidence type="ECO:0000256" key="5">
    <source>
        <dbReference type="SAM" id="MobiDB-lite"/>
    </source>
</evidence>
<protein>
    <recommendedName>
        <fullName evidence="6">RRM domain-containing protein</fullName>
    </recommendedName>
</protein>
<sequence length="510" mass="57003">MDMDVEAMLEAPYQEKPQADESHLQHSNGRSDSRIHLDIQVPQGTIIQHLVLTVMITDHEAVLDLAVVDTVVALEITQGPDPVREIIIIPVEDLTPEVEEEEVEAHADRIEAVSALIFTINPSISLSRRRRNRSASPPIPEEERDKRTVFVTQLSVRLESRELEEFFSQAGKVRDAKIIMDRNSRRSKGVGYVEFYDEATVQNALAMSGQKLLGIPVVVQVTEAEKNRLAMQAQNAAFGHNDISYHRLYVGSIHFKLTEDDLRQIFEPFGPIDSINLHTDETGRSRGFAFIQFRNGADAKQALDKMNGYELAGRNLRVGLVNEKTGTGGNYTLDEEETSGISLNSTSRAELMQKLAARQADTSPKAPAYKPTPTPAPAKVNVPTAAATRTIMLNNMFNPTEETEPNWVQELEADIKDECSQYGQISHVNVNDDSLGEVFLKFDNVSAGERAVKALNGRWFGGKQASAFSTLFSSPCPSFHLTCPSNHNNRLQLRLYLKQSIMLDFRFRIR</sequence>
<reference evidence="7" key="2">
    <citation type="journal article" date="2022" name="Proc. Natl. Acad. Sci. U.S.A.">
        <title>Diploid-dominant life cycles characterize the early evolution of Fungi.</title>
        <authorList>
            <person name="Amses K.R."/>
            <person name="Simmons D.R."/>
            <person name="Longcore J.E."/>
            <person name="Mondo S.J."/>
            <person name="Seto K."/>
            <person name="Jeronimo G.H."/>
            <person name="Bonds A.E."/>
            <person name="Quandt C.A."/>
            <person name="Davis W.J."/>
            <person name="Chang Y."/>
            <person name="Federici B.A."/>
            <person name="Kuo A."/>
            <person name="LaButti K."/>
            <person name="Pangilinan J."/>
            <person name="Andreopoulos W."/>
            <person name="Tritt A."/>
            <person name="Riley R."/>
            <person name="Hundley H."/>
            <person name="Johnson J."/>
            <person name="Lipzen A."/>
            <person name="Barry K."/>
            <person name="Lang B.F."/>
            <person name="Cuomo C.A."/>
            <person name="Buchler N.E."/>
            <person name="Grigoriev I.V."/>
            <person name="Spatafora J.W."/>
            <person name="Stajich J.E."/>
            <person name="James T.Y."/>
        </authorList>
    </citation>
    <scope>NUCLEOTIDE SEQUENCE</scope>
    <source>
        <strain evidence="7">AG</strain>
    </source>
</reference>
<dbReference type="SMART" id="SM00360">
    <property type="entry name" value="RRM"/>
    <property type="match status" value="3"/>
</dbReference>
<dbReference type="InterPro" id="IPR012677">
    <property type="entry name" value="Nucleotide-bd_a/b_plait_sf"/>
</dbReference>
<organism evidence="7 8">
    <name type="scientific">Umbelopsis ramanniana AG</name>
    <dbReference type="NCBI Taxonomy" id="1314678"/>
    <lineage>
        <taxon>Eukaryota</taxon>
        <taxon>Fungi</taxon>
        <taxon>Fungi incertae sedis</taxon>
        <taxon>Mucoromycota</taxon>
        <taxon>Mucoromycotina</taxon>
        <taxon>Umbelopsidomycetes</taxon>
        <taxon>Umbelopsidales</taxon>
        <taxon>Umbelopsidaceae</taxon>
        <taxon>Umbelopsis</taxon>
    </lineage>
</organism>
<dbReference type="RefSeq" id="XP_051442195.1">
    <property type="nucleotide sequence ID" value="XM_051584664.1"/>
</dbReference>
<dbReference type="SUPFAM" id="SSF54928">
    <property type="entry name" value="RNA-binding domain, RBD"/>
    <property type="match status" value="2"/>
</dbReference>
<dbReference type="Pfam" id="PF15519">
    <property type="entry name" value="RBM39linker"/>
    <property type="match status" value="1"/>
</dbReference>
<dbReference type="CDD" id="cd12284">
    <property type="entry name" value="RRM2_RBM23_RBM39"/>
    <property type="match status" value="1"/>
</dbReference>
<keyword evidence="8" id="KW-1185">Reference proteome</keyword>
<dbReference type="GeneID" id="75910014"/>
<comment type="caution">
    <text evidence="7">The sequence shown here is derived from an EMBL/GenBank/DDBJ whole genome shotgun (WGS) entry which is preliminary data.</text>
</comment>
<dbReference type="InterPro" id="IPR000504">
    <property type="entry name" value="RRM_dom"/>
</dbReference>
<keyword evidence="1" id="KW-0597">Phosphoprotein</keyword>
<dbReference type="SMART" id="SM00361">
    <property type="entry name" value="RRM_1"/>
    <property type="match status" value="2"/>
</dbReference>
<dbReference type="GO" id="GO:0006397">
    <property type="term" value="P:mRNA processing"/>
    <property type="evidence" value="ECO:0007669"/>
    <property type="project" value="InterPro"/>
</dbReference>
<dbReference type="InterPro" id="IPR006509">
    <property type="entry name" value="RBM39_SF"/>
</dbReference>
<dbReference type="GO" id="GO:0005634">
    <property type="term" value="C:nucleus"/>
    <property type="evidence" value="ECO:0007669"/>
    <property type="project" value="InterPro"/>
</dbReference>
<dbReference type="EMBL" id="MU620944">
    <property type="protein sequence ID" value="KAI8577191.1"/>
    <property type="molecule type" value="Genomic_DNA"/>
</dbReference>
<reference evidence="7" key="1">
    <citation type="submission" date="2021-06" db="EMBL/GenBank/DDBJ databases">
        <authorList>
            <consortium name="DOE Joint Genome Institute"/>
            <person name="Mondo S.J."/>
            <person name="Amses K.R."/>
            <person name="Simmons D.R."/>
            <person name="Longcore J.E."/>
            <person name="Seto K."/>
            <person name="Alves G.H."/>
            <person name="Bonds A.E."/>
            <person name="Quandt C.A."/>
            <person name="Davis W.J."/>
            <person name="Chang Y."/>
            <person name="Letcher P.M."/>
            <person name="Powell M.J."/>
            <person name="Kuo A."/>
            <person name="Labutti K."/>
            <person name="Pangilinan J."/>
            <person name="Andreopoulos W."/>
            <person name="Tritt A."/>
            <person name="Riley R."/>
            <person name="Hundley H."/>
            <person name="Johnson J."/>
            <person name="Lipzen A."/>
            <person name="Barry K."/>
            <person name="Berbee M.L."/>
            <person name="Buchler N.E."/>
            <person name="Grigoriev I.V."/>
            <person name="Spatafora J.W."/>
            <person name="Stajich J.E."/>
            <person name="James T.Y."/>
        </authorList>
    </citation>
    <scope>NUCLEOTIDE SEQUENCE</scope>
    <source>
        <strain evidence="7">AG</strain>
    </source>
</reference>
<dbReference type="InterPro" id="IPR035979">
    <property type="entry name" value="RBD_domain_sf"/>
</dbReference>
<dbReference type="GO" id="GO:0003723">
    <property type="term" value="F:RNA binding"/>
    <property type="evidence" value="ECO:0007669"/>
    <property type="project" value="UniProtKB-UniRule"/>
</dbReference>
<proteinExistence type="predicted"/>